<comment type="caution">
    <text evidence="1">The sequence shown here is derived from an EMBL/GenBank/DDBJ whole genome shotgun (WGS) entry which is preliminary data.</text>
</comment>
<protein>
    <submittedName>
        <fullName evidence="1">PAC2 family protein</fullName>
    </submittedName>
</protein>
<dbReference type="SUPFAM" id="SSF159659">
    <property type="entry name" value="Cgl1923-like"/>
    <property type="match status" value="1"/>
</dbReference>
<dbReference type="AlphaFoldDB" id="A0A087C0N8"/>
<evidence type="ECO:0000313" key="2">
    <source>
        <dbReference type="Proteomes" id="UP000029082"/>
    </source>
</evidence>
<dbReference type="Pfam" id="PF09754">
    <property type="entry name" value="PAC2"/>
    <property type="match status" value="1"/>
</dbReference>
<reference evidence="1 2" key="1">
    <citation type="submission" date="2014-03" db="EMBL/GenBank/DDBJ databases">
        <title>Genomics of Bifidobacteria.</title>
        <authorList>
            <person name="Ventura M."/>
            <person name="Milani C."/>
            <person name="Lugli G.A."/>
        </authorList>
    </citation>
    <scope>NUCLEOTIDE SEQUENCE [LARGE SCALE GENOMIC DNA]</scope>
    <source>
        <strain evidence="1 2">DSM 21395</strain>
    </source>
</reference>
<name>A0A087C0N8_9BIFI</name>
<dbReference type="PIRSF" id="PIRSF028754">
    <property type="entry name" value="UCP028754"/>
    <property type="match status" value="1"/>
</dbReference>
<evidence type="ECO:0000313" key="1">
    <source>
        <dbReference type="EMBL" id="KFI76838.1"/>
    </source>
</evidence>
<dbReference type="STRING" id="1437603.GCA_000771525_01169"/>
<sequence>MLCAFEGWNDAGQAVTNVIHHLVSRYDGREVRHIRCDGYYDYQAVRPMACSVTGRRKILWPQTTFYEITVAPGVRIFAQIAPEPNYRWQEYCRQSLRIAEEFDVDHIVTMGAMFADCPHTRPLPLDQSDRGCQCDMDREYNGPVGIPTVLDDMACSQGWDTTSLWVSVPQYLGGDECAQATLQILDRLSVLLGVDLDVGDLPDRANQWKAQASVLTRCNDELSSYVRNLEREYDLAKVAHDVADLGAPQAEQLVRETEEYLSNMGDGPRR</sequence>
<keyword evidence="2" id="KW-1185">Reference proteome</keyword>
<gene>
    <name evidence="1" type="ORF">BMON_0744</name>
</gene>
<dbReference type="Gene3D" id="3.40.50.10900">
    <property type="entry name" value="PAC-like subunit"/>
    <property type="match status" value="1"/>
</dbReference>
<dbReference type="eggNOG" id="COG1938">
    <property type="taxonomic scope" value="Bacteria"/>
</dbReference>
<dbReference type="EMBL" id="JGZE01000011">
    <property type="protein sequence ID" value="KFI76838.1"/>
    <property type="molecule type" value="Genomic_DNA"/>
</dbReference>
<organism evidence="1 2">
    <name type="scientific">Bifidobacterium mongoliense DSM 21395</name>
    <dbReference type="NCBI Taxonomy" id="1437603"/>
    <lineage>
        <taxon>Bacteria</taxon>
        <taxon>Bacillati</taxon>
        <taxon>Actinomycetota</taxon>
        <taxon>Actinomycetes</taxon>
        <taxon>Bifidobacteriales</taxon>
        <taxon>Bifidobacteriaceae</taxon>
        <taxon>Bifidobacterium</taxon>
    </lineage>
</organism>
<accession>A0A087C0N8</accession>
<dbReference type="Proteomes" id="UP000029082">
    <property type="component" value="Unassembled WGS sequence"/>
</dbReference>
<dbReference type="InterPro" id="IPR038389">
    <property type="entry name" value="PSMG2_sf"/>
</dbReference>
<dbReference type="InterPro" id="IPR008492">
    <property type="entry name" value="Rv2714-like"/>
</dbReference>
<dbReference type="InterPro" id="IPR019151">
    <property type="entry name" value="Proteasome_assmbl_chaperone_2"/>
</dbReference>
<proteinExistence type="predicted"/>